<proteinExistence type="predicted"/>
<accession>A0A1N7PTD5</accession>
<dbReference type="PIRSF" id="PIRSF012641">
    <property type="entry name" value="UCP012641"/>
    <property type="match status" value="1"/>
</dbReference>
<organism evidence="2 3">
    <name type="scientific">Gemmobacter megaterium</name>
    <dbReference type="NCBI Taxonomy" id="1086013"/>
    <lineage>
        <taxon>Bacteria</taxon>
        <taxon>Pseudomonadati</taxon>
        <taxon>Pseudomonadota</taxon>
        <taxon>Alphaproteobacteria</taxon>
        <taxon>Rhodobacterales</taxon>
        <taxon>Paracoccaceae</taxon>
        <taxon>Gemmobacter</taxon>
    </lineage>
</organism>
<sequence>MKLFQCQCCGQVLHFENSVCLRCGRSLGYLPGPDRMAAVEPDGALWRIADATDPDARRWRFCRNWELSACNWMVPVAGDHDPEYCDACRHNRTVPDLSDPEHHRRWQRIEVAKRRLIYTLAHMGLPRPVAGDNHPEPLVFDFLADDPGNAQRVLTGHADGVVTISLTEADDAEREAMRNQMGEAYRTLLGHFRHEIGHYYWDLLVRDGGALESFRAMFGDERADYAAALDHHYHNGAPAGWEATHVSAYATMHPWEDWAETWAHYLHMIDTLETAASLGIHVDPTVDGDGDLSTEIDFNPYRVRRIQRLLAAWLPLTVALNAMNRSMGQPDLYPFTLPDPVQRKLAFVHDLVAARRG</sequence>
<dbReference type="STRING" id="1086013.SAMN05421774_106126"/>
<name>A0A1N7PTD5_9RHOB</name>
<evidence type="ECO:0000313" key="2">
    <source>
        <dbReference type="EMBL" id="SIT13913.1"/>
    </source>
</evidence>
<protein>
    <recommendedName>
        <fullName evidence="1">Zinc-ribbon domain-containing protein</fullName>
    </recommendedName>
</protein>
<dbReference type="OrthoDB" id="256753at2"/>
<dbReference type="Pfam" id="PF15887">
    <property type="entry name" value="Peptidase_Mx"/>
    <property type="match status" value="1"/>
</dbReference>
<dbReference type="RefSeq" id="WP_076532616.1">
    <property type="nucleotide sequence ID" value="NZ_BMEH01000006.1"/>
</dbReference>
<dbReference type="InterPro" id="IPR011201">
    <property type="entry name" value="Zinc-ribbon_6_bact"/>
</dbReference>
<dbReference type="InterPro" id="IPR031321">
    <property type="entry name" value="UCP012641"/>
</dbReference>
<evidence type="ECO:0000259" key="1">
    <source>
        <dbReference type="Pfam" id="PF10005"/>
    </source>
</evidence>
<dbReference type="Proteomes" id="UP000186141">
    <property type="component" value="Unassembled WGS sequence"/>
</dbReference>
<feature type="domain" description="Zinc-ribbon" evidence="1">
    <location>
        <begin position="3"/>
        <end position="99"/>
    </location>
</feature>
<gene>
    <name evidence="2" type="ORF">SAMN05421774_106126</name>
</gene>
<dbReference type="Pfam" id="PF10005">
    <property type="entry name" value="Zn_ribbon_DZR_6"/>
    <property type="match status" value="1"/>
</dbReference>
<dbReference type="EMBL" id="FTOT01000006">
    <property type="protein sequence ID" value="SIT13913.1"/>
    <property type="molecule type" value="Genomic_DNA"/>
</dbReference>
<dbReference type="AlphaFoldDB" id="A0A1N7PTD5"/>
<evidence type="ECO:0000313" key="3">
    <source>
        <dbReference type="Proteomes" id="UP000186141"/>
    </source>
</evidence>
<dbReference type="Gene3D" id="3.40.390.70">
    <property type="match status" value="1"/>
</dbReference>
<reference evidence="2 3" key="1">
    <citation type="submission" date="2017-01" db="EMBL/GenBank/DDBJ databases">
        <authorList>
            <person name="Mah S.A."/>
            <person name="Swanson W.J."/>
            <person name="Moy G.W."/>
            <person name="Vacquier V.D."/>
        </authorList>
    </citation>
    <scope>NUCLEOTIDE SEQUENCE [LARGE SCALE GENOMIC DNA]</scope>
    <source>
        <strain evidence="2 3">DSM 26375</strain>
    </source>
</reference>
<keyword evidence="3" id="KW-1185">Reference proteome</keyword>